<evidence type="ECO:0000313" key="3">
    <source>
        <dbReference type="EMBL" id="NEY80007.1"/>
    </source>
</evidence>
<comment type="caution">
    <text evidence="3">The sequence shown here is derived from an EMBL/GenBank/DDBJ whole genome shotgun (WGS) entry which is preliminary data.</text>
</comment>
<organism evidence="3 4">
    <name type="scientific">Bacillus aquiflavi</name>
    <dbReference type="NCBI Taxonomy" id="2672567"/>
    <lineage>
        <taxon>Bacteria</taxon>
        <taxon>Bacillati</taxon>
        <taxon>Bacillota</taxon>
        <taxon>Bacilli</taxon>
        <taxon>Bacillales</taxon>
        <taxon>Bacillaceae</taxon>
        <taxon>Bacillus</taxon>
    </lineage>
</organism>
<dbReference type="RefSeq" id="WP_163238940.1">
    <property type="nucleotide sequence ID" value="NZ_JAAIWN010000001.1"/>
</dbReference>
<dbReference type="EMBL" id="JACEIO010000001">
    <property type="protein sequence ID" value="MBA4535631.1"/>
    <property type="molecule type" value="Genomic_DNA"/>
</dbReference>
<reference evidence="3 4" key="1">
    <citation type="submission" date="2020-02" db="EMBL/GenBank/DDBJ databases">
        <title>Bacillus aquiflavi sp. nov., isolated from yellow water of strong flavor Chinese baijiu in Yibin region of China.</title>
        <authorList>
            <person name="Xie J."/>
        </authorList>
    </citation>
    <scope>NUCLEOTIDE SEQUENCE [LARGE SCALE GENOMIC DNA]</scope>
    <source>
        <strain evidence="3 4">3H-10</strain>
    </source>
</reference>
<keyword evidence="1" id="KW-1133">Transmembrane helix</keyword>
<dbReference type="EMBL" id="JAAIWN010000001">
    <property type="protein sequence ID" value="NEY80007.1"/>
    <property type="molecule type" value="Genomic_DNA"/>
</dbReference>
<dbReference type="Pfam" id="PF17280">
    <property type="entry name" value="DUF5345"/>
    <property type="match status" value="1"/>
</dbReference>
<keyword evidence="1" id="KW-0472">Membrane</keyword>
<dbReference type="InterPro" id="IPR035238">
    <property type="entry name" value="DUF5345"/>
</dbReference>
<feature type="transmembrane region" description="Helical" evidence="1">
    <location>
        <begin position="82"/>
        <end position="100"/>
    </location>
</feature>
<evidence type="ECO:0000313" key="5">
    <source>
        <dbReference type="Proteomes" id="UP000570010"/>
    </source>
</evidence>
<gene>
    <name evidence="3" type="ORF">G4D64_00415</name>
    <name evidence="2" type="ORF">H1Z61_00415</name>
</gene>
<evidence type="ECO:0000313" key="2">
    <source>
        <dbReference type="EMBL" id="MBA4535631.1"/>
    </source>
</evidence>
<protein>
    <submittedName>
        <fullName evidence="3">YxlC family protein</fullName>
    </submittedName>
</protein>
<evidence type="ECO:0000313" key="4">
    <source>
        <dbReference type="Proteomes" id="UP000472971"/>
    </source>
</evidence>
<proteinExistence type="predicted"/>
<feature type="transmembrane region" description="Helical" evidence="1">
    <location>
        <begin position="58"/>
        <end position="76"/>
    </location>
</feature>
<evidence type="ECO:0000256" key="1">
    <source>
        <dbReference type="SAM" id="Phobius"/>
    </source>
</evidence>
<keyword evidence="1" id="KW-0812">Transmembrane</keyword>
<reference evidence="2 5" key="2">
    <citation type="submission" date="2020-07" db="EMBL/GenBank/DDBJ databases">
        <authorList>
            <person name="Feng H."/>
        </authorList>
    </citation>
    <scope>NUCLEOTIDE SEQUENCE [LARGE SCALE GENOMIC DNA]</scope>
    <source>
        <strain evidence="2">S-12</strain>
        <strain evidence="5">s-12</strain>
    </source>
</reference>
<keyword evidence="4" id="KW-1185">Reference proteome</keyword>
<accession>A0A6B3VUL3</accession>
<dbReference type="AlphaFoldDB" id="A0A6B3VUL3"/>
<dbReference type="Proteomes" id="UP000570010">
    <property type="component" value="Unassembled WGS sequence"/>
</dbReference>
<sequence length="110" mass="13134">MTRKINDKQHETEVIKKINDSLYSIDHKLPIYTPELQWFEQKVAEHKKRIRQSFMKDAFIFALVSLFILSATIFTLYQVPVFFLLCQGVFTAALTVYFTVRFMKRVKKHE</sequence>
<name>A0A6B3VUL3_9BACI</name>
<dbReference type="Proteomes" id="UP000472971">
    <property type="component" value="Unassembled WGS sequence"/>
</dbReference>